<name>A0A7X9SD54_9BACE</name>
<accession>A0A7X9SD54</accession>
<dbReference type="Proteomes" id="UP000520291">
    <property type="component" value="Unassembled WGS sequence"/>
</dbReference>
<protein>
    <submittedName>
        <fullName evidence="1">Uncharacterized protein</fullName>
    </submittedName>
</protein>
<comment type="caution">
    <text evidence="1">The sequence shown here is derived from an EMBL/GenBank/DDBJ whole genome shotgun (WGS) entry which is preliminary data.</text>
</comment>
<reference evidence="1 2" key="1">
    <citation type="submission" date="2020-04" db="EMBL/GenBank/DDBJ databases">
        <authorList>
            <person name="Hitch T.C.A."/>
            <person name="Wylensek D."/>
            <person name="Clavel T."/>
        </authorList>
    </citation>
    <scope>NUCLEOTIDE SEQUENCE [LARGE SCALE GENOMIC DNA]</scope>
    <source>
        <strain evidence="1 2">WCA3-601-WT-5E</strain>
    </source>
</reference>
<gene>
    <name evidence="1" type="ORF">HF841_12590</name>
</gene>
<evidence type="ECO:0000313" key="2">
    <source>
        <dbReference type="Proteomes" id="UP000520291"/>
    </source>
</evidence>
<organism evidence="1 2">
    <name type="scientific">Bacteroides eggerthii</name>
    <dbReference type="NCBI Taxonomy" id="28111"/>
    <lineage>
        <taxon>Bacteria</taxon>
        <taxon>Pseudomonadati</taxon>
        <taxon>Bacteroidota</taxon>
        <taxon>Bacteroidia</taxon>
        <taxon>Bacteroidales</taxon>
        <taxon>Bacteroidaceae</taxon>
        <taxon>Bacteroides</taxon>
    </lineage>
</organism>
<dbReference type="AlphaFoldDB" id="A0A7X9SD54"/>
<sequence length="69" mass="7955">MPRSALHSKVRKAVPDQRQSASYRFMPELRPVETTGIPLYGHPAWLLLRHIPPFVRSFPFRADGVMGKR</sequence>
<proteinExistence type="predicted"/>
<dbReference type="EMBL" id="JABAGL010000016">
    <property type="protein sequence ID" value="NME86848.1"/>
    <property type="molecule type" value="Genomic_DNA"/>
</dbReference>
<evidence type="ECO:0000313" key="1">
    <source>
        <dbReference type="EMBL" id="NME86848.1"/>
    </source>
</evidence>